<organism evidence="2 3">
    <name type="scientific">Marinobacterium iners DSM 11526</name>
    <dbReference type="NCBI Taxonomy" id="1122198"/>
    <lineage>
        <taxon>Bacteria</taxon>
        <taxon>Pseudomonadati</taxon>
        <taxon>Pseudomonadota</taxon>
        <taxon>Gammaproteobacteria</taxon>
        <taxon>Oceanospirillales</taxon>
        <taxon>Oceanospirillaceae</taxon>
        <taxon>Marinobacterium</taxon>
    </lineage>
</organism>
<dbReference type="Proteomes" id="UP000242469">
    <property type="component" value="Unassembled WGS sequence"/>
</dbReference>
<dbReference type="RefSeq" id="WP_091827620.1">
    <property type="nucleotide sequence ID" value="NZ_FNRJ01000016.1"/>
</dbReference>
<dbReference type="Gene3D" id="3.40.50.150">
    <property type="entry name" value="Vaccinia Virus protein VP39"/>
    <property type="match status" value="1"/>
</dbReference>
<dbReference type="InterPro" id="IPR029063">
    <property type="entry name" value="SAM-dependent_MTases_sf"/>
</dbReference>
<gene>
    <name evidence="2" type="ORF">SAMN02745729_11675</name>
</gene>
<proteinExistence type="predicted"/>
<name>A0A1H4GH90_9GAMM</name>
<dbReference type="PANTHER" id="PTHR43317">
    <property type="entry name" value="THERMOSPERMINE SYNTHASE ACAULIS5"/>
    <property type="match status" value="1"/>
</dbReference>
<dbReference type="Pfam" id="PF01564">
    <property type="entry name" value="Spermine_synth"/>
    <property type="match status" value="1"/>
</dbReference>
<dbReference type="STRING" id="1122198.SAMN02745729_11675"/>
<keyword evidence="3" id="KW-1185">Reference proteome</keyword>
<dbReference type="EMBL" id="FNRJ01000016">
    <property type="protein sequence ID" value="SEB08985.1"/>
    <property type="molecule type" value="Genomic_DNA"/>
</dbReference>
<dbReference type="GO" id="GO:0006596">
    <property type="term" value="P:polyamine biosynthetic process"/>
    <property type="evidence" value="ECO:0007669"/>
    <property type="project" value="UniProtKB-KW"/>
</dbReference>
<protein>
    <submittedName>
        <fullName evidence="2">Uncharacterized protein</fullName>
    </submittedName>
</protein>
<dbReference type="SUPFAM" id="SSF53335">
    <property type="entry name" value="S-adenosyl-L-methionine-dependent methyltransferases"/>
    <property type="match status" value="1"/>
</dbReference>
<dbReference type="OrthoDB" id="9761985at2"/>
<dbReference type="CDD" id="cd02440">
    <property type="entry name" value="AdoMet_MTases"/>
    <property type="match status" value="1"/>
</dbReference>
<evidence type="ECO:0000256" key="1">
    <source>
        <dbReference type="ARBA" id="ARBA00023115"/>
    </source>
</evidence>
<accession>A0A1H4GH90</accession>
<keyword evidence="1" id="KW-0620">Polyamine biosynthesis</keyword>
<sequence length="247" mass="28108">MSLPGHEIYRGYDEFGAVRVLDDGDKRYLAFGDQDEQSCCLRNEPLMPEHEYVRAMLLALLFAEPKQVISLGLGAGALNTCLHGRFASCKQQIAELRPEVVEVAYRFFQLPRGKRIQVHTQDALGFLRHVETRKADIIFSDIYGAEGLSDQQLGEEYLTLCAERLKPGGWLVMNLWREHQGPDTLELLLQQFGTIYGCHTQSGNWIVFAAEDDHGQSQSQLEKRARVISQQLNFSLLPFLKRLKPFP</sequence>
<evidence type="ECO:0000313" key="3">
    <source>
        <dbReference type="Proteomes" id="UP000242469"/>
    </source>
</evidence>
<dbReference type="PANTHER" id="PTHR43317:SF1">
    <property type="entry name" value="THERMOSPERMINE SYNTHASE ACAULIS5"/>
    <property type="match status" value="1"/>
</dbReference>
<evidence type="ECO:0000313" key="2">
    <source>
        <dbReference type="EMBL" id="SEB08985.1"/>
    </source>
</evidence>
<dbReference type="AlphaFoldDB" id="A0A1H4GH90"/>
<dbReference type="NCBIfam" id="NF037959">
    <property type="entry name" value="MFS_SpdSyn"/>
    <property type="match status" value="1"/>
</dbReference>
<reference evidence="3" key="1">
    <citation type="submission" date="2016-10" db="EMBL/GenBank/DDBJ databases">
        <authorList>
            <person name="Varghese N."/>
            <person name="Submissions S."/>
        </authorList>
    </citation>
    <scope>NUCLEOTIDE SEQUENCE [LARGE SCALE GENOMIC DNA]</scope>
    <source>
        <strain evidence="3">DSM 11526</strain>
    </source>
</reference>